<keyword evidence="2" id="KW-1185">Reference proteome</keyword>
<accession>A0ABP9ZZU4</accession>
<sequence>MPVIIEEVIADVPATPAQSAADLPPSQQAVPPMAEDLLRLLEKQQQRQQRLKVD</sequence>
<dbReference type="EMBL" id="BAABWH010000004">
    <property type="protein sequence ID" value="GAA6145668.1"/>
    <property type="molecule type" value="Genomic_DNA"/>
</dbReference>
<name>A0ABP9ZZU4_9GAMM</name>
<proteinExistence type="predicted"/>
<evidence type="ECO:0000313" key="2">
    <source>
        <dbReference type="Proteomes" id="UP001481413"/>
    </source>
</evidence>
<dbReference type="Proteomes" id="UP001481413">
    <property type="component" value="Unassembled WGS sequence"/>
</dbReference>
<comment type="caution">
    <text evidence="1">The sequence shown here is derived from an EMBL/GenBank/DDBJ whole genome shotgun (WGS) entry which is preliminary data.</text>
</comment>
<dbReference type="RefSeq" id="WP_353294709.1">
    <property type="nucleotide sequence ID" value="NZ_BAABWH010000004.1"/>
</dbReference>
<reference evidence="1 2" key="1">
    <citation type="submission" date="2024-04" db="EMBL/GenBank/DDBJ databases">
        <title>Draft genome sequence of Thalassolituus maritimus NBRC 116585.</title>
        <authorList>
            <person name="Miyakawa T."/>
            <person name="Kusuya Y."/>
            <person name="Miura T."/>
        </authorList>
    </citation>
    <scope>NUCLEOTIDE SEQUENCE [LARGE SCALE GENOMIC DNA]</scope>
    <source>
        <strain evidence="1 2">5NW40-0001</strain>
    </source>
</reference>
<evidence type="ECO:0000313" key="1">
    <source>
        <dbReference type="EMBL" id="GAA6145668.1"/>
    </source>
</evidence>
<gene>
    <name evidence="1" type="ORF">NBRC116585_17860</name>
</gene>
<protein>
    <submittedName>
        <fullName evidence="1">Uncharacterized protein</fullName>
    </submittedName>
</protein>
<organism evidence="1 2">
    <name type="scientific">Thalassolituus maritimus</name>
    <dbReference type="NCBI Taxonomy" id="484498"/>
    <lineage>
        <taxon>Bacteria</taxon>
        <taxon>Pseudomonadati</taxon>
        <taxon>Pseudomonadota</taxon>
        <taxon>Gammaproteobacteria</taxon>
        <taxon>Oceanospirillales</taxon>
        <taxon>Oceanospirillaceae</taxon>
        <taxon>Thalassolituus</taxon>
    </lineage>
</organism>